<accession>A0A1X7GVP4</accession>
<dbReference type="CDD" id="cd04301">
    <property type="entry name" value="NAT_SF"/>
    <property type="match status" value="1"/>
</dbReference>
<dbReference type="Pfam" id="PF13527">
    <property type="entry name" value="Acetyltransf_9"/>
    <property type="match status" value="1"/>
</dbReference>
<gene>
    <name evidence="2" type="ORF">SAMN05661091_1208</name>
</gene>
<evidence type="ECO:0000313" key="3">
    <source>
        <dbReference type="Proteomes" id="UP000192940"/>
    </source>
</evidence>
<proteinExistence type="predicted"/>
<evidence type="ECO:0000313" key="2">
    <source>
        <dbReference type="EMBL" id="SMF75471.1"/>
    </source>
</evidence>
<dbReference type="PROSITE" id="PS51186">
    <property type="entry name" value="GNAT"/>
    <property type="match status" value="1"/>
</dbReference>
<protein>
    <submittedName>
        <fullName evidence="2">Predicted acetyltransferase involved in intracellular survival and related acetyltransferases</fullName>
    </submittedName>
</protein>
<name>A0A1X7GVP4_9BACL</name>
<dbReference type="GO" id="GO:0030649">
    <property type="term" value="P:aminoglycoside antibiotic catabolic process"/>
    <property type="evidence" value="ECO:0007669"/>
    <property type="project" value="TreeGrafter"/>
</dbReference>
<dbReference type="InterPro" id="IPR000182">
    <property type="entry name" value="GNAT_dom"/>
</dbReference>
<keyword evidence="3" id="KW-1185">Reference proteome</keyword>
<dbReference type="Proteomes" id="UP000192940">
    <property type="component" value="Chromosome I"/>
</dbReference>
<dbReference type="PANTHER" id="PTHR37817:SF1">
    <property type="entry name" value="N-ACETYLTRANSFERASE EIS"/>
    <property type="match status" value="1"/>
</dbReference>
<dbReference type="AlphaFoldDB" id="A0A1X7GVP4"/>
<dbReference type="SUPFAM" id="SSF55729">
    <property type="entry name" value="Acyl-CoA N-acyltransferases (Nat)"/>
    <property type="match status" value="1"/>
</dbReference>
<dbReference type="Gene3D" id="3.40.630.30">
    <property type="match status" value="1"/>
</dbReference>
<sequence length="391" mass="44063">MEIYSKGTLEDAQDIIDFADYIFSKSTAPHDFASLIPKLYGEGRMTQQYHYLVKEDGKIRAMLCVLPIHFKVADIELKVGCVGTVSVHPRARGKGYMQKLLTFALDEMKAEGYDYSLLGGQRQRYEYFGYEPAGVKLDFTLTSDNVRHKYRGLDADHITFEELTEASALLDDVFDLYQKGKVSGARNKEQFSDLLRTWNAQPYVILHNGMFAGYLSLSKDSGMIFEIELTDTDLLPSVSKSLMAYKGLPDLHFTLPAYDKDKIRRLGSVCDMYKVGYQHNYNMFKYAPVIEAYMKCKALESRLQDGRFVLQIESGETVDIQVRSGEVIVEHIDGENCDVQADAILSASEATALLFSPLSSYAGFSAEDESQPNCPQGWFPLPLFTPPQDCC</sequence>
<dbReference type="PANTHER" id="PTHR37817">
    <property type="entry name" value="N-ACETYLTRANSFERASE EIS"/>
    <property type="match status" value="1"/>
</dbReference>
<dbReference type="InterPro" id="IPR016181">
    <property type="entry name" value="Acyl_CoA_acyltransferase"/>
</dbReference>
<dbReference type="RefSeq" id="WP_208918186.1">
    <property type="nucleotide sequence ID" value="NZ_LT840184.1"/>
</dbReference>
<dbReference type="GO" id="GO:0034069">
    <property type="term" value="F:aminoglycoside N-acetyltransferase activity"/>
    <property type="evidence" value="ECO:0007669"/>
    <property type="project" value="TreeGrafter"/>
</dbReference>
<feature type="domain" description="N-acetyltransferase" evidence="1">
    <location>
        <begin position="2"/>
        <end position="156"/>
    </location>
</feature>
<evidence type="ECO:0000259" key="1">
    <source>
        <dbReference type="PROSITE" id="PS51186"/>
    </source>
</evidence>
<dbReference type="STRING" id="1313296.SAMN05661091_1208"/>
<reference evidence="2 3" key="1">
    <citation type="submission" date="2017-04" db="EMBL/GenBank/DDBJ databases">
        <authorList>
            <person name="Afonso C.L."/>
            <person name="Miller P.J."/>
            <person name="Scott M.A."/>
            <person name="Spackman E."/>
            <person name="Goraichik I."/>
            <person name="Dimitrov K.M."/>
            <person name="Suarez D.L."/>
            <person name="Swayne D.E."/>
        </authorList>
    </citation>
    <scope>NUCLEOTIDE SEQUENCE [LARGE SCALE GENOMIC DNA]</scope>
    <source>
        <strain evidence="2 3">N3/975</strain>
    </source>
</reference>
<dbReference type="InterPro" id="IPR051554">
    <property type="entry name" value="Acetyltransferase_Eis"/>
</dbReference>
<organism evidence="2 3">
    <name type="scientific">Paenibacillus uliginis N3/975</name>
    <dbReference type="NCBI Taxonomy" id="1313296"/>
    <lineage>
        <taxon>Bacteria</taxon>
        <taxon>Bacillati</taxon>
        <taxon>Bacillota</taxon>
        <taxon>Bacilli</taxon>
        <taxon>Bacillales</taxon>
        <taxon>Paenibacillaceae</taxon>
        <taxon>Paenibacillus</taxon>
    </lineage>
</organism>
<keyword evidence="2" id="KW-0808">Transferase</keyword>
<dbReference type="EMBL" id="LT840184">
    <property type="protein sequence ID" value="SMF75471.1"/>
    <property type="molecule type" value="Genomic_DNA"/>
</dbReference>